<dbReference type="InterPro" id="IPR036822">
    <property type="entry name" value="CutC-like_dom_sf"/>
</dbReference>
<dbReference type="GO" id="GO:0005507">
    <property type="term" value="F:copper ion binding"/>
    <property type="evidence" value="ECO:0007669"/>
    <property type="project" value="TreeGrafter"/>
</dbReference>
<dbReference type="InterPro" id="IPR005627">
    <property type="entry name" value="CutC-like"/>
</dbReference>
<evidence type="ECO:0000256" key="2">
    <source>
        <dbReference type="HAMAP-Rule" id="MF_00795"/>
    </source>
</evidence>
<evidence type="ECO:0000313" key="4">
    <source>
        <dbReference type="Proteomes" id="UP000219048"/>
    </source>
</evidence>
<dbReference type="Proteomes" id="UP000219048">
    <property type="component" value="Unassembled WGS sequence"/>
</dbReference>
<comment type="similarity">
    <text evidence="1 2">Belongs to the CutC family.</text>
</comment>
<comment type="caution">
    <text evidence="2">Once thought to be involved in copper homeostasis, experiments in E.coli have shown this is not the case.</text>
</comment>
<keyword evidence="2" id="KW-0963">Cytoplasm</keyword>
<comment type="subcellular location">
    <subcellularLocation>
        <location evidence="2">Cytoplasm</location>
    </subcellularLocation>
</comment>
<dbReference type="AlphaFoldDB" id="A0A285MV60"/>
<dbReference type="GO" id="GO:0005737">
    <property type="term" value="C:cytoplasm"/>
    <property type="evidence" value="ECO:0007669"/>
    <property type="project" value="UniProtKB-SubCell"/>
</dbReference>
<dbReference type="RefSeq" id="WP_097046648.1">
    <property type="nucleotide sequence ID" value="NZ_OBEH01000004.1"/>
</dbReference>
<proteinExistence type="inferred from homology"/>
<keyword evidence="4" id="KW-1185">Reference proteome</keyword>
<name>A0A285MV60_9FLAO</name>
<dbReference type="Gene3D" id="3.20.20.380">
    <property type="entry name" value="Copper homeostasis (CutC) domain"/>
    <property type="match status" value="1"/>
</dbReference>
<dbReference type="OrthoDB" id="9815677at2"/>
<dbReference type="PANTHER" id="PTHR12598:SF0">
    <property type="entry name" value="COPPER HOMEOSTASIS PROTEIN CUTC HOMOLOG"/>
    <property type="match status" value="1"/>
</dbReference>
<accession>A0A285MV60</accession>
<evidence type="ECO:0000256" key="1">
    <source>
        <dbReference type="ARBA" id="ARBA00007768"/>
    </source>
</evidence>
<dbReference type="SUPFAM" id="SSF110395">
    <property type="entry name" value="CutC-like"/>
    <property type="match status" value="1"/>
</dbReference>
<dbReference type="PANTHER" id="PTHR12598">
    <property type="entry name" value="COPPER HOMEOSTASIS PROTEIN CUTC"/>
    <property type="match status" value="1"/>
</dbReference>
<protein>
    <recommendedName>
        <fullName evidence="2">PF03932 family protein CutC</fullName>
    </recommendedName>
</protein>
<organism evidence="3 4">
    <name type="scientific">Flagellimonas pacifica</name>
    <dbReference type="NCBI Taxonomy" id="1247520"/>
    <lineage>
        <taxon>Bacteria</taxon>
        <taxon>Pseudomonadati</taxon>
        <taxon>Bacteroidota</taxon>
        <taxon>Flavobacteriia</taxon>
        <taxon>Flavobacteriales</taxon>
        <taxon>Flavobacteriaceae</taxon>
        <taxon>Flagellimonas</taxon>
    </lineage>
</organism>
<gene>
    <name evidence="2" type="primary">cutC</name>
    <name evidence="3" type="ORF">SAMN06265377_2910</name>
</gene>
<dbReference type="Pfam" id="PF03932">
    <property type="entry name" value="CutC"/>
    <property type="match status" value="1"/>
</dbReference>
<dbReference type="EMBL" id="OBEH01000004">
    <property type="protein sequence ID" value="SNZ01079.1"/>
    <property type="molecule type" value="Genomic_DNA"/>
</dbReference>
<dbReference type="HAMAP" id="MF_00795">
    <property type="entry name" value="CutC"/>
    <property type="match status" value="1"/>
</dbReference>
<dbReference type="FunFam" id="3.20.20.380:FF:000001">
    <property type="entry name" value="Copper homeostasis protein CutC"/>
    <property type="match status" value="1"/>
</dbReference>
<evidence type="ECO:0000313" key="3">
    <source>
        <dbReference type="EMBL" id="SNZ01079.1"/>
    </source>
</evidence>
<reference evidence="4" key="1">
    <citation type="submission" date="2017-09" db="EMBL/GenBank/DDBJ databases">
        <authorList>
            <person name="Varghese N."/>
            <person name="Submissions S."/>
        </authorList>
    </citation>
    <scope>NUCLEOTIDE SEQUENCE [LARGE SCALE GENOMIC DNA]</scope>
    <source>
        <strain evidence="4">DSM 25885</strain>
    </source>
</reference>
<sequence>MLVEVCANSLESALVAQEAGADRIELCSELGVGGITPSYGLIQMVRERLDIPVHVLIRPRSGHFTYSDLEFEVMLKNIAFCVENGVDGIVSGVLLADCNLDEERTEALIGASRPLKFTFHRAFDWVPNPKKTLQQLEALGVDYILTSGLETSAEKGLDLLNELNAISEKNIVMAGGGIRLDNCEKFKAVGLRAIHLSGTSFGNELPISEKIPMNSSTHLREDQIAVTNLEKVRQIVRSVK</sequence>